<proteinExistence type="predicted"/>
<feature type="transmembrane region" description="Helical" evidence="1">
    <location>
        <begin position="28"/>
        <end position="49"/>
    </location>
</feature>
<dbReference type="Pfam" id="PF07099">
    <property type="entry name" value="DUF1361"/>
    <property type="match status" value="1"/>
</dbReference>
<keyword evidence="1" id="KW-0812">Transmembrane</keyword>
<feature type="transmembrane region" description="Helical" evidence="1">
    <location>
        <begin position="99"/>
        <end position="124"/>
    </location>
</feature>
<sequence>MQARYIARLLYVVLIVTTFIIPNHFKFLLLNLTLAYIPLELAYLLKLFVPKRFFEWPLFVIYLVIFILMLPNTFYMVTDLIHLNQFSFSFLSGLVLKEWIHFGLLITSILFAVYCFFLIALELYHLPFPLWIRYCILLGMTLLNGLGIYIGRFLRFHSVHIINNPFSVVLSTLKSIDPPALTFIGLMALIQCVLLICLKGVRTQS</sequence>
<evidence type="ECO:0000313" key="2">
    <source>
        <dbReference type="EMBL" id="RIO45903.1"/>
    </source>
</evidence>
<dbReference type="InterPro" id="IPR009793">
    <property type="entry name" value="DUF1361"/>
</dbReference>
<dbReference type="RefSeq" id="WP_107632653.1">
    <property type="nucleotide sequence ID" value="NZ_CP118163.1"/>
</dbReference>
<reference evidence="2 3" key="1">
    <citation type="journal article" date="2016" name="Front. Microbiol.">
        <title>Comprehensive Phylogenetic Analysis of Bovine Non-aureus Staphylococci Species Based on Whole-Genome Sequencing.</title>
        <authorList>
            <person name="Naushad S."/>
            <person name="Barkema H.W."/>
            <person name="Luby C."/>
            <person name="Condas L.A."/>
            <person name="Nobrega D.B."/>
            <person name="Carson D.A."/>
            <person name="De Buck J."/>
        </authorList>
    </citation>
    <scope>NUCLEOTIDE SEQUENCE [LARGE SCALE GENOMIC DNA]</scope>
    <source>
        <strain evidence="2 3">SNUC 5959</strain>
    </source>
</reference>
<dbReference type="AlphaFoldDB" id="A0A2T4R8G5"/>
<accession>A0A2T4R8G5</accession>
<dbReference type="STRING" id="1284.SHYC_10230"/>
<feature type="transmembrane region" description="Helical" evidence="1">
    <location>
        <begin position="56"/>
        <end position="77"/>
    </location>
</feature>
<protein>
    <submittedName>
        <fullName evidence="2">DUF1361 domain-containing protein</fullName>
    </submittedName>
</protein>
<feature type="transmembrane region" description="Helical" evidence="1">
    <location>
        <begin position="131"/>
        <end position="150"/>
    </location>
</feature>
<feature type="transmembrane region" description="Helical" evidence="1">
    <location>
        <begin position="180"/>
        <end position="198"/>
    </location>
</feature>
<keyword evidence="1" id="KW-0472">Membrane</keyword>
<feature type="transmembrane region" description="Helical" evidence="1">
    <location>
        <begin position="5"/>
        <end position="22"/>
    </location>
</feature>
<dbReference type="EMBL" id="QXVO01000015">
    <property type="protein sequence ID" value="RIO45903.1"/>
    <property type="molecule type" value="Genomic_DNA"/>
</dbReference>
<keyword evidence="1" id="KW-1133">Transmembrane helix</keyword>
<gene>
    <name evidence="2" type="ORF">BUZ57_06210</name>
</gene>
<name>A0A2T4R8G5_STAHY</name>
<comment type="caution">
    <text evidence="2">The sequence shown here is derived from an EMBL/GenBank/DDBJ whole genome shotgun (WGS) entry which is preliminary data.</text>
</comment>
<evidence type="ECO:0000256" key="1">
    <source>
        <dbReference type="SAM" id="Phobius"/>
    </source>
</evidence>
<evidence type="ECO:0000313" key="3">
    <source>
        <dbReference type="Proteomes" id="UP000285625"/>
    </source>
</evidence>
<organism evidence="2 3">
    <name type="scientific">Staphylococcus hyicus</name>
    <dbReference type="NCBI Taxonomy" id="1284"/>
    <lineage>
        <taxon>Bacteria</taxon>
        <taxon>Bacillati</taxon>
        <taxon>Bacillota</taxon>
        <taxon>Bacilli</taxon>
        <taxon>Bacillales</taxon>
        <taxon>Staphylococcaceae</taxon>
        <taxon>Staphylococcus</taxon>
    </lineage>
</organism>
<dbReference type="Proteomes" id="UP000285625">
    <property type="component" value="Unassembled WGS sequence"/>
</dbReference>